<organism evidence="1">
    <name type="scientific">Arundo donax</name>
    <name type="common">Giant reed</name>
    <name type="synonym">Donax arundinaceus</name>
    <dbReference type="NCBI Taxonomy" id="35708"/>
    <lineage>
        <taxon>Eukaryota</taxon>
        <taxon>Viridiplantae</taxon>
        <taxon>Streptophyta</taxon>
        <taxon>Embryophyta</taxon>
        <taxon>Tracheophyta</taxon>
        <taxon>Spermatophyta</taxon>
        <taxon>Magnoliopsida</taxon>
        <taxon>Liliopsida</taxon>
        <taxon>Poales</taxon>
        <taxon>Poaceae</taxon>
        <taxon>PACMAD clade</taxon>
        <taxon>Arundinoideae</taxon>
        <taxon>Arundineae</taxon>
        <taxon>Arundo</taxon>
    </lineage>
</organism>
<dbReference type="AlphaFoldDB" id="A0A0A9HW08"/>
<name>A0A0A9HW08_ARUDO</name>
<proteinExistence type="predicted"/>
<accession>A0A0A9HW08</accession>
<dbReference type="EMBL" id="GBRH01158845">
    <property type="protein sequence ID" value="JAE39051.1"/>
    <property type="molecule type" value="Transcribed_RNA"/>
</dbReference>
<reference evidence="1" key="2">
    <citation type="journal article" date="2015" name="Data Brief">
        <title>Shoot transcriptome of the giant reed, Arundo donax.</title>
        <authorList>
            <person name="Barrero R.A."/>
            <person name="Guerrero F.D."/>
            <person name="Moolhuijzen P."/>
            <person name="Goolsby J.A."/>
            <person name="Tidwell J."/>
            <person name="Bellgard S.E."/>
            <person name="Bellgard M.I."/>
        </authorList>
    </citation>
    <scope>NUCLEOTIDE SEQUENCE</scope>
    <source>
        <tissue evidence="1">Shoot tissue taken approximately 20 cm above the soil surface</tissue>
    </source>
</reference>
<sequence>MSSSRGRLQRTPLPFLFLDAGFISEAAPPPTPQARSAALQPCKTTSCCSLMLVSINASHFQVHCRQAG</sequence>
<reference evidence="1" key="1">
    <citation type="submission" date="2014-09" db="EMBL/GenBank/DDBJ databases">
        <authorList>
            <person name="Magalhaes I.L.F."/>
            <person name="Oliveira U."/>
            <person name="Santos F.R."/>
            <person name="Vidigal T.H.D.A."/>
            <person name="Brescovit A.D."/>
            <person name="Santos A.J."/>
        </authorList>
    </citation>
    <scope>NUCLEOTIDE SEQUENCE</scope>
    <source>
        <tissue evidence="1">Shoot tissue taken approximately 20 cm above the soil surface</tissue>
    </source>
</reference>
<evidence type="ECO:0000313" key="1">
    <source>
        <dbReference type="EMBL" id="JAE39051.1"/>
    </source>
</evidence>
<protein>
    <submittedName>
        <fullName evidence="1">Uncharacterized protein</fullName>
    </submittedName>
</protein>